<dbReference type="GO" id="GO:0005654">
    <property type="term" value="C:nucleoplasm"/>
    <property type="evidence" value="ECO:0007669"/>
    <property type="project" value="TreeGrafter"/>
</dbReference>
<protein>
    <recommendedName>
        <fullName evidence="3">Centrosomal protein of 162 kDa</fullName>
    </recommendedName>
</protein>
<feature type="coiled-coil region" evidence="9">
    <location>
        <begin position="964"/>
        <end position="991"/>
    </location>
</feature>
<dbReference type="GO" id="GO:0034451">
    <property type="term" value="C:centriolar satellite"/>
    <property type="evidence" value="ECO:0007669"/>
    <property type="project" value="TreeGrafter"/>
</dbReference>
<keyword evidence="4" id="KW-0963">Cytoplasm</keyword>
<feature type="region of interest" description="Disordered" evidence="10">
    <location>
        <begin position="467"/>
        <end position="497"/>
    </location>
</feature>
<feature type="coiled-coil region" evidence="9">
    <location>
        <begin position="1234"/>
        <end position="1268"/>
    </location>
</feature>
<feature type="coiled-coil region" evidence="9">
    <location>
        <begin position="1128"/>
        <end position="1186"/>
    </location>
</feature>
<evidence type="ECO:0000256" key="7">
    <source>
        <dbReference type="ARBA" id="ARBA00023054"/>
    </source>
</evidence>
<comment type="subcellular location">
    <subcellularLocation>
        <location evidence="1">Cytoplasm</location>
        <location evidence="1">Cytoskeleton</location>
        <location evidence="1">Microtubule organizing center</location>
        <location evidence="1">Centrosome</location>
        <location evidence="1">Centriole</location>
    </subcellularLocation>
</comment>
<proteinExistence type="inferred from homology"/>
<evidence type="ECO:0000256" key="5">
    <source>
        <dbReference type="ARBA" id="ARBA00022701"/>
    </source>
</evidence>
<feature type="region of interest" description="Disordered" evidence="10">
    <location>
        <begin position="156"/>
        <end position="235"/>
    </location>
</feature>
<evidence type="ECO:0000256" key="4">
    <source>
        <dbReference type="ARBA" id="ARBA00022490"/>
    </source>
</evidence>
<evidence type="ECO:0000313" key="11">
    <source>
        <dbReference type="EMBL" id="KAG9493669.1"/>
    </source>
</evidence>
<dbReference type="OrthoDB" id="2157184at2759"/>
<keyword evidence="7 9" id="KW-0175">Coiled coil</keyword>
<comment type="caution">
    <text evidence="11">The sequence shown here is derived from an EMBL/GenBank/DDBJ whole genome shotgun (WGS) entry which is preliminary data.</text>
</comment>
<name>A0A8J6KNN7_ELECQ</name>
<keyword evidence="5" id="KW-0493">Microtubule</keyword>
<evidence type="ECO:0000256" key="2">
    <source>
        <dbReference type="ARBA" id="ARBA00009485"/>
    </source>
</evidence>
<sequence>MSQRISKEELDEQFEQFLKESLSDDSFGSSKKSVLENLGKPNVKPTKKKVASPWWITEDDSDDGELARTSRSFLKSQNTSQPIEEVEEEYVEEMQKSIDPLVASIEKDSLEIDESVVASGPNQAFHGVGLDTLEEQEEKERFFAILEKGASSTIDYSKLNKELDSTDSTPLTAYIRHNDRVQGEEDEDKGESKDVSVNYSEDFEDEPEANSDLVRKSEESNDLMESKTQTPPEDENHGMLAKVILIDSVDSTIDIQKTLQQTQDGTEPVMAQGTNEAMGTGFSNPYTNSDIEALHQAYQNLNSSIKDADDQSSDHKVTNTMTSCEPANDSKENSLNKVLAGNSDISTVDDLMQRIRGDEHFSVSSINMHMDNGVLPYTSHKPIVKGSVQEQEVSQDLHNWNGEKTQSSGVFPASEFGLHYTSKKNITDKVQENHGQPTTSKEPSLSEMLKTYSGKRSDHADRCGTYPGLSTPSSELIHSKHPNKIMKSPPSPLKKSHNTHYSYVKSSGYGKVSLKVKETSNDDSLKPKELPADVKWKSPTDRKQKGALSATKSIRFAENACNFPKDKMERQETAAQINIGKAKDYEKRLQNVEEKLNAGHGQKVTFKEDSLINDFKQEMEQMKINYEKEIKALKQENFILQTKLNAGEEKVKKRSRLFGDQKNPIMEEEIQQIRQEILEQETLLHGYQQENERLYNQVKDLQVKNKQNEGQMFQENQALKVELISIREEMNSAKLHNQYTRSESDHNAKSYTDLAAELRAIQVENLRHDHGNQSVQQQNRLKDRATDAKRIQDLERQVKEMEAVIKRRHPNSIPALMFAAAAVSETEKPSKTSTTGYLERRIQKLENDLESKDEEAKKSLRSMEQHFQKVKIQYECRINDLEELLAKRCLNEPQKNIDNTVKVKALEQELSIVKDAHHATVMSLQKEIGTLKEKNFFLDHKVALEEGNIKSNTTVEEIRDHTRLALLNQELVSKTKEIQELSKTVERLQKERMMMLSVKHHSSTARKGNKHSDMTTGGLPSLSGSTIEKEHFPAMLDDKLYKPDTFTDLRISDLQQENRRLESELLKLTEDMNQQITHYKTSLVNAEYAVERLKEEAAKELAVVKQSHQREVEKLICKQALEHSSSRVAELTSNISTQEILIKHLQKQVAGLQKDREALTVSRIREETLQKEMAKLLDELKIAKDCHSPEMKHFLTLQSKVKHMEIRHSQREQELQQIIDQTCHVADATQVKEIEKWKKLVQQKNTQLEKFRTELDAILDVLRMLQQQGVVIPASASEIYYKV</sequence>
<dbReference type="GO" id="GO:0060271">
    <property type="term" value="P:cilium assembly"/>
    <property type="evidence" value="ECO:0007669"/>
    <property type="project" value="TreeGrafter"/>
</dbReference>
<feature type="coiled-coil region" evidence="9">
    <location>
        <begin position="582"/>
        <end position="643"/>
    </location>
</feature>
<evidence type="ECO:0000256" key="9">
    <source>
        <dbReference type="SAM" id="Coils"/>
    </source>
</evidence>
<evidence type="ECO:0000313" key="12">
    <source>
        <dbReference type="Proteomes" id="UP000770717"/>
    </source>
</evidence>
<keyword evidence="8" id="KW-0206">Cytoskeleton</keyword>
<feature type="region of interest" description="Disordered" evidence="10">
    <location>
        <begin position="21"/>
        <end position="83"/>
    </location>
</feature>
<evidence type="ECO:0000256" key="1">
    <source>
        <dbReference type="ARBA" id="ARBA00004114"/>
    </source>
</evidence>
<accession>A0A8J6KNN7</accession>
<evidence type="ECO:0000256" key="3">
    <source>
        <dbReference type="ARBA" id="ARBA00021406"/>
    </source>
</evidence>
<dbReference type="GO" id="GO:0005814">
    <property type="term" value="C:centriole"/>
    <property type="evidence" value="ECO:0007669"/>
    <property type="project" value="UniProtKB-SubCell"/>
</dbReference>
<feature type="coiled-coil region" evidence="9">
    <location>
        <begin position="670"/>
        <end position="711"/>
    </location>
</feature>
<dbReference type="PANTHER" id="PTHR34031">
    <property type="entry name" value="CENTROSOMAL PROTEIN OF 162 KDA"/>
    <property type="match status" value="1"/>
</dbReference>
<evidence type="ECO:0000256" key="6">
    <source>
        <dbReference type="ARBA" id="ARBA00022794"/>
    </source>
</evidence>
<feature type="compositionally biased region" description="Polar residues" evidence="10">
    <location>
        <begin position="69"/>
        <end position="82"/>
    </location>
</feature>
<feature type="coiled-coil region" evidence="9">
    <location>
        <begin position="835"/>
        <end position="862"/>
    </location>
</feature>
<reference evidence="11" key="1">
    <citation type="thesis" date="2020" institute="ProQuest LLC" country="789 East Eisenhower Parkway, Ann Arbor, MI, USA">
        <title>Comparative Genomics and Chromosome Evolution.</title>
        <authorList>
            <person name="Mudd A.B."/>
        </authorList>
    </citation>
    <scope>NUCLEOTIDE SEQUENCE</scope>
    <source>
        <strain evidence="11">HN-11 Male</strain>
        <tissue evidence="11">Kidney and liver</tissue>
    </source>
</reference>
<dbReference type="PANTHER" id="PTHR34031:SF1">
    <property type="entry name" value="CENTROSOMAL PROTEIN OF 162 KDA"/>
    <property type="match status" value="1"/>
</dbReference>
<gene>
    <name evidence="11" type="ORF">GDO78_001514</name>
</gene>
<keyword evidence="12" id="KW-1185">Reference proteome</keyword>
<dbReference type="InterPro" id="IPR038774">
    <property type="entry name" value="CEP162-like"/>
</dbReference>
<comment type="similarity">
    <text evidence="2">Belongs to the CEP162 family.</text>
</comment>
<dbReference type="EMBL" id="WNTK01000001">
    <property type="protein sequence ID" value="KAG9493669.1"/>
    <property type="molecule type" value="Genomic_DNA"/>
</dbReference>
<organism evidence="11 12">
    <name type="scientific">Eleutherodactylus coqui</name>
    <name type="common">Puerto Rican coqui</name>
    <dbReference type="NCBI Taxonomy" id="57060"/>
    <lineage>
        <taxon>Eukaryota</taxon>
        <taxon>Metazoa</taxon>
        <taxon>Chordata</taxon>
        <taxon>Craniata</taxon>
        <taxon>Vertebrata</taxon>
        <taxon>Euteleostomi</taxon>
        <taxon>Amphibia</taxon>
        <taxon>Batrachia</taxon>
        <taxon>Anura</taxon>
        <taxon>Neobatrachia</taxon>
        <taxon>Hyloidea</taxon>
        <taxon>Eleutherodactylidae</taxon>
        <taxon>Eleutherodactylinae</taxon>
        <taxon>Eleutherodactylus</taxon>
        <taxon>Eleutherodactylus</taxon>
    </lineage>
</organism>
<keyword evidence="6" id="KW-0970">Cilium biogenesis/degradation</keyword>
<feature type="region of interest" description="Disordered" evidence="10">
    <location>
        <begin position="306"/>
        <end position="332"/>
    </location>
</feature>
<feature type="compositionally biased region" description="Basic and acidic residues" evidence="10">
    <location>
        <begin position="306"/>
        <end position="317"/>
    </location>
</feature>
<dbReference type="GO" id="GO:0005879">
    <property type="term" value="C:axonemal microtubule"/>
    <property type="evidence" value="ECO:0007669"/>
    <property type="project" value="TreeGrafter"/>
</dbReference>
<evidence type="ECO:0000256" key="8">
    <source>
        <dbReference type="ARBA" id="ARBA00023212"/>
    </source>
</evidence>
<evidence type="ECO:0000256" key="10">
    <source>
        <dbReference type="SAM" id="MobiDB-lite"/>
    </source>
</evidence>
<dbReference type="Proteomes" id="UP000770717">
    <property type="component" value="Unassembled WGS sequence"/>
</dbReference>